<dbReference type="RefSeq" id="WP_119149910.1">
    <property type="nucleotide sequence ID" value="NZ_JBHSOV010000020.1"/>
</dbReference>
<dbReference type="Gene3D" id="3.50.50.60">
    <property type="entry name" value="FAD/NAD(P)-binding domain"/>
    <property type="match status" value="2"/>
</dbReference>
<feature type="domain" description="FAD/NAD(P)-binding" evidence="5">
    <location>
        <begin position="7"/>
        <end position="285"/>
    </location>
</feature>
<name>A0A398CGI6_9BACL</name>
<evidence type="ECO:0000313" key="6">
    <source>
        <dbReference type="EMBL" id="RIE01853.1"/>
    </source>
</evidence>
<dbReference type="InterPro" id="IPR036188">
    <property type="entry name" value="FAD/NAD-bd_sf"/>
</dbReference>
<dbReference type="PRINTS" id="PR00469">
    <property type="entry name" value="PNDRDTASEII"/>
</dbReference>
<dbReference type="GO" id="GO:0016491">
    <property type="term" value="F:oxidoreductase activity"/>
    <property type="evidence" value="ECO:0007669"/>
    <property type="project" value="UniProtKB-KW"/>
</dbReference>
<sequence>MTDKLLDCAIIGGGPAGLNAALVLGRARRDVALFDEGKPRNAVTRHSHGFITRDGITPGEFRAIAHADIAQYDSVQVHRVRVTAIRAEGSTFRVETASGEVVQTRKVLLATGLKDVLPAVDGIRDYYGKSLFSCPYCDGWELRDRALVVISETDSAAFHMAKTVYRWSQDLVLCTNGASVLTAEEKERLTAKGIVVDERKIVSLVGEDGFLEKIVFEDGEQLERNGGFVAGTWEHASTFGHSLGCEANEAGGLRTDDVGRTTVQGVYAAGDASVIAPAQLVIAAADGSRTAIAINSDLTHEDF</sequence>
<comment type="caution">
    <text evidence="6">The sequence shown here is derived from an EMBL/GenBank/DDBJ whole genome shotgun (WGS) entry which is preliminary data.</text>
</comment>
<organism evidence="6 7">
    <name type="scientific">Cohnella faecalis</name>
    <dbReference type="NCBI Taxonomy" id="2315694"/>
    <lineage>
        <taxon>Bacteria</taxon>
        <taxon>Bacillati</taxon>
        <taxon>Bacillota</taxon>
        <taxon>Bacilli</taxon>
        <taxon>Bacillales</taxon>
        <taxon>Paenibacillaceae</taxon>
        <taxon>Cohnella</taxon>
    </lineage>
</organism>
<evidence type="ECO:0000256" key="3">
    <source>
        <dbReference type="ARBA" id="ARBA00022630"/>
    </source>
</evidence>
<dbReference type="SUPFAM" id="SSF51905">
    <property type="entry name" value="FAD/NAD(P)-binding domain"/>
    <property type="match status" value="1"/>
</dbReference>
<comment type="cofactor">
    <cofactor evidence="1">
        <name>FAD</name>
        <dbReference type="ChEBI" id="CHEBI:57692"/>
    </cofactor>
</comment>
<dbReference type="PANTHER" id="PTHR48105">
    <property type="entry name" value="THIOREDOXIN REDUCTASE 1-RELATED-RELATED"/>
    <property type="match status" value="1"/>
</dbReference>
<keyword evidence="3" id="KW-0285">Flavoprotein</keyword>
<dbReference type="InterPro" id="IPR050097">
    <property type="entry name" value="Ferredoxin-NADP_redctase_2"/>
</dbReference>
<gene>
    <name evidence="6" type="ORF">D3H35_13770</name>
</gene>
<keyword evidence="4" id="KW-0560">Oxidoreductase</keyword>
<dbReference type="OrthoDB" id="9806179at2"/>
<evidence type="ECO:0000259" key="5">
    <source>
        <dbReference type="Pfam" id="PF07992"/>
    </source>
</evidence>
<reference evidence="6 7" key="1">
    <citation type="submission" date="2018-09" db="EMBL/GenBank/DDBJ databases">
        <title>Cohnella cavernae sp. nov., isolated from a karst cave.</title>
        <authorList>
            <person name="Zhu H."/>
        </authorList>
    </citation>
    <scope>NUCLEOTIDE SEQUENCE [LARGE SCALE GENOMIC DNA]</scope>
    <source>
        <strain evidence="6 7">K2E09-144</strain>
    </source>
</reference>
<evidence type="ECO:0000313" key="7">
    <source>
        <dbReference type="Proteomes" id="UP000266340"/>
    </source>
</evidence>
<dbReference type="PRINTS" id="PR00368">
    <property type="entry name" value="FADPNR"/>
</dbReference>
<dbReference type="Proteomes" id="UP000266340">
    <property type="component" value="Unassembled WGS sequence"/>
</dbReference>
<accession>A0A398CGI6</accession>
<evidence type="ECO:0000256" key="2">
    <source>
        <dbReference type="ARBA" id="ARBA00011738"/>
    </source>
</evidence>
<keyword evidence="7" id="KW-1185">Reference proteome</keyword>
<comment type="subunit">
    <text evidence="2">Homodimer.</text>
</comment>
<dbReference type="Pfam" id="PF07992">
    <property type="entry name" value="Pyr_redox_2"/>
    <property type="match status" value="1"/>
</dbReference>
<evidence type="ECO:0000256" key="4">
    <source>
        <dbReference type="ARBA" id="ARBA00023002"/>
    </source>
</evidence>
<proteinExistence type="predicted"/>
<dbReference type="InterPro" id="IPR023753">
    <property type="entry name" value="FAD/NAD-binding_dom"/>
</dbReference>
<protein>
    <submittedName>
        <fullName evidence="6">NAD(P)/FAD-dependent oxidoreductase</fullName>
    </submittedName>
</protein>
<dbReference type="AlphaFoldDB" id="A0A398CGI6"/>
<evidence type="ECO:0000256" key="1">
    <source>
        <dbReference type="ARBA" id="ARBA00001974"/>
    </source>
</evidence>
<dbReference type="EMBL" id="QXJM01000039">
    <property type="protein sequence ID" value="RIE01853.1"/>
    <property type="molecule type" value="Genomic_DNA"/>
</dbReference>